<evidence type="ECO:0000313" key="2">
    <source>
        <dbReference type="EMBL" id="BDG08218.1"/>
    </source>
</evidence>
<proteinExistence type="predicted"/>
<evidence type="ECO:0000313" key="3">
    <source>
        <dbReference type="Proteomes" id="UP001162734"/>
    </source>
</evidence>
<sequence>MRFGVLSIVMLGVIMACKKPQQSAGQGPALCSLEGLTRLKEAGAGQDVLAKTCPQSGSPEAKSDPGAQPTPPQPTTWKVQPTELSVIKADPPSYLEKPTLVFVAVKPSDYFNYGYRDTRNSHFAFEMRPALDDGRVGSDQLYGYAARSWARPFFEAVNNQLEGGKYRYATATLIVAYSKRRYDGQSADHVEILAAEVGQKFDMDPGPLMEKYAQAAGTEAKVKAAKDKARQQARAKCPDEKMRRIFAQNCAGLYVGNRIFGGKAPEFDVDYFCRCAANRVDLDWARQIHEGCAIPDTAALVDFLDSDSVVLACRR</sequence>
<evidence type="ECO:0008006" key="4">
    <source>
        <dbReference type="Google" id="ProtNLM"/>
    </source>
</evidence>
<dbReference type="EMBL" id="AP025592">
    <property type="protein sequence ID" value="BDG08218.1"/>
    <property type="molecule type" value="Genomic_DNA"/>
</dbReference>
<feature type="region of interest" description="Disordered" evidence="1">
    <location>
        <begin position="52"/>
        <end position="78"/>
    </location>
</feature>
<accession>A0ABN6N8P3</accession>
<organism evidence="2 3">
    <name type="scientific">Anaeromyxobacter paludicola</name>
    <dbReference type="NCBI Taxonomy" id="2918171"/>
    <lineage>
        <taxon>Bacteria</taxon>
        <taxon>Pseudomonadati</taxon>
        <taxon>Myxococcota</taxon>
        <taxon>Myxococcia</taxon>
        <taxon>Myxococcales</taxon>
        <taxon>Cystobacterineae</taxon>
        <taxon>Anaeromyxobacteraceae</taxon>
        <taxon>Anaeromyxobacter</taxon>
    </lineage>
</organism>
<dbReference type="PROSITE" id="PS51257">
    <property type="entry name" value="PROKAR_LIPOPROTEIN"/>
    <property type="match status" value="1"/>
</dbReference>
<dbReference type="RefSeq" id="WP_248345398.1">
    <property type="nucleotide sequence ID" value="NZ_AP025592.1"/>
</dbReference>
<gene>
    <name evidence="2" type="ORF">AMPC_13310</name>
</gene>
<name>A0ABN6N8P3_9BACT</name>
<keyword evidence="3" id="KW-1185">Reference proteome</keyword>
<reference evidence="3" key="1">
    <citation type="journal article" date="2022" name="Int. J. Syst. Evol. Microbiol.">
        <title>Anaeromyxobacter oryzae sp. nov., Anaeromyxobacter diazotrophicus sp. nov. and Anaeromyxobacter paludicola sp. nov., isolated from paddy soils.</title>
        <authorList>
            <person name="Itoh H."/>
            <person name="Xu Z."/>
            <person name="Mise K."/>
            <person name="Masuda Y."/>
            <person name="Ushijima N."/>
            <person name="Hayakawa C."/>
            <person name="Shiratori Y."/>
            <person name="Senoo K."/>
        </authorList>
    </citation>
    <scope>NUCLEOTIDE SEQUENCE [LARGE SCALE GENOMIC DNA]</scope>
    <source>
        <strain evidence="3">Red630</strain>
    </source>
</reference>
<evidence type="ECO:0000256" key="1">
    <source>
        <dbReference type="SAM" id="MobiDB-lite"/>
    </source>
</evidence>
<protein>
    <recommendedName>
        <fullName evidence="4">Secreted protein</fullName>
    </recommendedName>
</protein>
<dbReference type="Proteomes" id="UP001162734">
    <property type="component" value="Chromosome"/>
</dbReference>